<dbReference type="EMBL" id="JAEQNE010000001">
    <property type="protein sequence ID" value="MBL0389752.1"/>
    <property type="molecule type" value="Genomic_DNA"/>
</dbReference>
<dbReference type="SUPFAM" id="SSF52833">
    <property type="entry name" value="Thioredoxin-like"/>
    <property type="match status" value="1"/>
</dbReference>
<dbReference type="Proteomes" id="UP000599109">
    <property type="component" value="Unassembled WGS sequence"/>
</dbReference>
<feature type="signal peptide" evidence="2">
    <location>
        <begin position="1"/>
        <end position="25"/>
    </location>
</feature>
<reference evidence="5 6" key="1">
    <citation type="journal article" date="2017" name="Int. J. Syst. Evol. Microbiol.">
        <title>Ramlibacter monticola sp. nov., isolated from forest soil.</title>
        <authorList>
            <person name="Chaudhary D.K."/>
            <person name="Kim J."/>
        </authorList>
    </citation>
    <scope>NUCLEOTIDE SEQUENCE [LARGE SCALE GENOMIC DNA]</scope>
    <source>
        <strain evidence="5 6">KACC 19175</strain>
    </source>
</reference>
<accession>A0A936YXD3</accession>
<dbReference type="Pfam" id="PF00462">
    <property type="entry name" value="Glutaredoxin"/>
    <property type="match status" value="1"/>
</dbReference>
<dbReference type="Pfam" id="PF13511">
    <property type="entry name" value="DUF4124"/>
    <property type="match status" value="1"/>
</dbReference>
<gene>
    <name evidence="5" type="ORF">JJ685_01215</name>
</gene>
<dbReference type="AlphaFoldDB" id="A0A936YXD3"/>
<organism evidence="5 6">
    <name type="scientific">Ramlibacter monticola</name>
    <dbReference type="NCBI Taxonomy" id="1926872"/>
    <lineage>
        <taxon>Bacteria</taxon>
        <taxon>Pseudomonadati</taxon>
        <taxon>Pseudomonadota</taxon>
        <taxon>Betaproteobacteria</taxon>
        <taxon>Burkholderiales</taxon>
        <taxon>Comamonadaceae</taxon>
        <taxon>Ramlibacter</taxon>
    </lineage>
</organism>
<feature type="region of interest" description="Disordered" evidence="1">
    <location>
        <begin position="159"/>
        <end position="216"/>
    </location>
</feature>
<sequence length="216" mass="22270">MFSVRQAALAAFVGMVSLAAAAAQAQVYRIVGPDGRVTFSDRPEGNAAQSVPQSGNVAAAGSASLPSEVRNAANRYPVTLYTGKECAPCDQARGFLAVRGIPYTEKTVTTDADARALRSLSGATSLPFATLGGQHLIGFADSEWSQYMDAAGYPRTSMLPPGYRNPPPAPLVAVQAPQGGPPTAQAAPSRPVQPREPSPQPAPSAPSPANPAGIRF</sequence>
<evidence type="ECO:0000256" key="1">
    <source>
        <dbReference type="SAM" id="MobiDB-lite"/>
    </source>
</evidence>
<comment type="caution">
    <text evidence="5">The sequence shown here is derived from an EMBL/GenBank/DDBJ whole genome shotgun (WGS) entry which is preliminary data.</text>
</comment>
<dbReference type="CDD" id="cd02976">
    <property type="entry name" value="NrdH"/>
    <property type="match status" value="1"/>
</dbReference>
<dbReference type="RefSeq" id="WP_201672350.1">
    <property type="nucleotide sequence ID" value="NZ_JAEQNE010000001.1"/>
</dbReference>
<keyword evidence="6" id="KW-1185">Reference proteome</keyword>
<feature type="domain" description="Glutaredoxin" evidence="3">
    <location>
        <begin position="78"/>
        <end position="135"/>
    </location>
</feature>
<proteinExistence type="predicted"/>
<feature type="domain" description="DUF4124" evidence="4">
    <location>
        <begin position="15"/>
        <end position="54"/>
    </location>
</feature>
<protein>
    <submittedName>
        <fullName evidence="5">Glutaredoxin family protein</fullName>
    </submittedName>
</protein>
<keyword evidence="2" id="KW-0732">Signal</keyword>
<dbReference type="InterPro" id="IPR002109">
    <property type="entry name" value="Glutaredoxin"/>
</dbReference>
<feature type="chain" id="PRO_5037648215" evidence="2">
    <location>
        <begin position="26"/>
        <end position="216"/>
    </location>
</feature>
<feature type="compositionally biased region" description="Low complexity" evidence="1">
    <location>
        <begin position="171"/>
        <end position="192"/>
    </location>
</feature>
<feature type="compositionally biased region" description="Pro residues" evidence="1">
    <location>
        <begin position="194"/>
        <end position="209"/>
    </location>
</feature>
<name>A0A936YXD3_9BURK</name>
<evidence type="ECO:0000259" key="3">
    <source>
        <dbReference type="Pfam" id="PF00462"/>
    </source>
</evidence>
<dbReference type="InterPro" id="IPR036249">
    <property type="entry name" value="Thioredoxin-like_sf"/>
</dbReference>
<evidence type="ECO:0000259" key="4">
    <source>
        <dbReference type="Pfam" id="PF13511"/>
    </source>
</evidence>
<evidence type="ECO:0000313" key="6">
    <source>
        <dbReference type="Proteomes" id="UP000599109"/>
    </source>
</evidence>
<dbReference type="InterPro" id="IPR025392">
    <property type="entry name" value="DUF4124"/>
</dbReference>
<dbReference type="Gene3D" id="3.40.30.10">
    <property type="entry name" value="Glutaredoxin"/>
    <property type="match status" value="1"/>
</dbReference>
<dbReference type="PROSITE" id="PS51354">
    <property type="entry name" value="GLUTAREDOXIN_2"/>
    <property type="match status" value="1"/>
</dbReference>
<evidence type="ECO:0000313" key="5">
    <source>
        <dbReference type="EMBL" id="MBL0389752.1"/>
    </source>
</evidence>
<evidence type="ECO:0000256" key="2">
    <source>
        <dbReference type="SAM" id="SignalP"/>
    </source>
</evidence>